<dbReference type="AlphaFoldDB" id="A0A8C0B303"/>
<protein>
    <submittedName>
        <fullName evidence="1">Uncharacterized protein</fullName>
    </submittedName>
</protein>
<keyword evidence="2" id="KW-1185">Reference proteome</keyword>
<reference evidence="1" key="2">
    <citation type="submission" date="2025-09" db="UniProtKB">
        <authorList>
            <consortium name="Ensembl"/>
        </authorList>
    </citation>
    <scope>IDENTIFICATION</scope>
</reference>
<evidence type="ECO:0000313" key="2">
    <source>
        <dbReference type="Proteomes" id="UP000694555"/>
    </source>
</evidence>
<reference evidence="1" key="1">
    <citation type="submission" date="2025-08" db="UniProtKB">
        <authorList>
            <consortium name="Ensembl"/>
        </authorList>
    </citation>
    <scope>IDENTIFICATION</scope>
</reference>
<proteinExistence type="predicted"/>
<sequence>VLPMGCTDCSSTGFPWGHSLLWASSCSGLMFHPRKGIFVHLISEFHHIMVSCVTHSMYFSNPHLSAAMTAESWIGLILSIEREHWAYNNNKVLNYPSPGLIFLRLACPLDGDGIWHIFPSLCEIMQGVMKQCLTD</sequence>
<dbReference type="Proteomes" id="UP000694555">
    <property type="component" value="Unplaced"/>
</dbReference>
<evidence type="ECO:0000313" key="1">
    <source>
        <dbReference type="Ensembl" id="ENSBJAP00000010786.1"/>
    </source>
</evidence>
<accession>A0A8C0B303</accession>
<name>A0A8C0B303_9AVES</name>
<organism evidence="1 2">
    <name type="scientific">Buteo japonicus</name>
    <dbReference type="NCBI Taxonomy" id="224669"/>
    <lineage>
        <taxon>Eukaryota</taxon>
        <taxon>Metazoa</taxon>
        <taxon>Chordata</taxon>
        <taxon>Craniata</taxon>
        <taxon>Vertebrata</taxon>
        <taxon>Euteleostomi</taxon>
        <taxon>Archelosauria</taxon>
        <taxon>Archosauria</taxon>
        <taxon>Dinosauria</taxon>
        <taxon>Saurischia</taxon>
        <taxon>Theropoda</taxon>
        <taxon>Coelurosauria</taxon>
        <taxon>Aves</taxon>
        <taxon>Neognathae</taxon>
        <taxon>Neoaves</taxon>
        <taxon>Telluraves</taxon>
        <taxon>Accipitrimorphae</taxon>
        <taxon>Accipitriformes</taxon>
        <taxon>Accipitridae</taxon>
        <taxon>Accipitrinae</taxon>
        <taxon>Buteo</taxon>
    </lineage>
</organism>
<dbReference type="Ensembl" id="ENSBJAT00000011093.1">
    <property type="protein sequence ID" value="ENSBJAP00000010786.1"/>
    <property type="gene ID" value="ENSBJAG00000007353.1"/>
</dbReference>